<dbReference type="Pfam" id="PF01381">
    <property type="entry name" value="HTH_3"/>
    <property type="match status" value="1"/>
</dbReference>
<feature type="domain" description="HTH cro/C1-type" evidence="1">
    <location>
        <begin position="2"/>
        <end position="48"/>
    </location>
</feature>
<evidence type="ECO:0000259" key="1">
    <source>
        <dbReference type="PROSITE" id="PS50943"/>
    </source>
</evidence>
<reference evidence="2" key="1">
    <citation type="submission" date="2020-03" db="EMBL/GenBank/DDBJ databases">
        <title>Genome of Pelagibius litoralis DSM 21314T.</title>
        <authorList>
            <person name="Wang G."/>
        </authorList>
    </citation>
    <scope>NUCLEOTIDE SEQUENCE</scope>
    <source>
        <strain evidence="2">DSM 21314</strain>
    </source>
</reference>
<proteinExistence type="predicted"/>
<dbReference type="GO" id="GO:0003677">
    <property type="term" value="F:DNA binding"/>
    <property type="evidence" value="ECO:0007669"/>
    <property type="project" value="InterPro"/>
</dbReference>
<dbReference type="Gene3D" id="1.10.260.40">
    <property type="entry name" value="lambda repressor-like DNA-binding domains"/>
    <property type="match status" value="1"/>
</dbReference>
<dbReference type="PROSITE" id="PS50943">
    <property type="entry name" value="HTH_CROC1"/>
    <property type="match status" value="1"/>
</dbReference>
<name>A0A967K9V4_9PROT</name>
<evidence type="ECO:0000313" key="3">
    <source>
        <dbReference type="Proteomes" id="UP000761264"/>
    </source>
</evidence>
<keyword evidence="3" id="KW-1185">Reference proteome</keyword>
<comment type="caution">
    <text evidence="2">The sequence shown here is derived from an EMBL/GenBank/DDBJ whole genome shotgun (WGS) entry which is preliminary data.</text>
</comment>
<dbReference type="InterPro" id="IPR010982">
    <property type="entry name" value="Lambda_DNA-bd_dom_sf"/>
</dbReference>
<evidence type="ECO:0000313" key="2">
    <source>
        <dbReference type="EMBL" id="NIA70122.1"/>
    </source>
</evidence>
<organism evidence="2 3">
    <name type="scientific">Pelagibius litoralis</name>
    <dbReference type="NCBI Taxonomy" id="374515"/>
    <lineage>
        <taxon>Bacteria</taxon>
        <taxon>Pseudomonadati</taxon>
        <taxon>Pseudomonadota</taxon>
        <taxon>Alphaproteobacteria</taxon>
        <taxon>Rhodospirillales</taxon>
        <taxon>Rhodovibrionaceae</taxon>
        <taxon>Pelagibius</taxon>
    </lineage>
</organism>
<dbReference type="AlphaFoldDB" id="A0A967K9V4"/>
<dbReference type="SMART" id="SM00530">
    <property type="entry name" value="HTH_XRE"/>
    <property type="match status" value="1"/>
</dbReference>
<dbReference type="EMBL" id="JAAQPH010000012">
    <property type="protein sequence ID" value="NIA70122.1"/>
    <property type="molecule type" value="Genomic_DNA"/>
</dbReference>
<accession>A0A967K9V4</accession>
<gene>
    <name evidence="2" type="ORF">HBA54_16065</name>
</gene>
<dbReference type="InterPro" id="IPR001387">
    <property type="entry name" value="Cro/C1-type_HTH"/>
</dbReference>
<dbReference type="Proteomes" id="UP000761264">
    <property type="component" value="Unassembled WGS sequence"/>
</dbReference>
<dbReference type="SUPFAM" id="SSF47413">
    <property type="entry name" value="lambda repressor-like DNA-binding domains"/>
    <property type="match status" value="1"/>
</dbReference>
<sequence>MGLSQNTVAQSLGITFQQIQKYERGTNRIVASRLFRLAQVLQVPVQYFFMDLAQAQRPSTAESPGRTGDSLDRVPDLLSQRDTLRLVQAFSKIEDVSVRRQIYALVRTVGESDRIPDC</sequence>
<dbReference type="CDD" id="cd00093">
    <property type="entry name" value="HTH_XRE"/>
    <property type="match status" value="1"/>
</dbReference>
<protein>
    <submittedName>
        <fullName evidence="2">Helix-turn-helix transcriptional regulator</fullName>
    </submittedName>
</protein>